<dbReference type="GO" id="GO:0007131">
    <property type="term" value="P:reciprocal meiotic recombination"/>
    <property type="evidence" value="ECO:0007669"/>
    <property type="project" value="InterPro"/>
</dbReference>
<dbReference type="EMBL" id="JANBUL010000044">
    <property type="protein sequence ID" value="KAJ2783572.1"/>
    <property type="molecule type" value="Genomic_DNA"/>
</dbReference>
<evidence type="ECO:0000256" key="1">
    <source>
        <dbReference type="ARBA" id="ARBA00023254"/>
    </source>
</evidence>
<dbReference type="PANTHER" id="PTHR22663">
    <property type="entry name" value="RING FINGER PROTEIN NARYA-RELATED"/>
    <property type="match status" value="1"/>
</dbReference>
<organism evidence="3 4">
    <name type="scientific">Coemansia javaensis</name>
    <dbReference type="NCBI Taxonomy" id="2761396"/>
    <lineage>
        <taxon>Eukaryota</taxon>
        <taxon>Fungi</taxon>
        <taxon>Fungi incertae sedis</taxon>
        <taxon>Zoopagomycota</taxon>
        <taxon>Kickxellomycotina</taxon>
        <taxon>Kickxellomycetes</taxon>
        <taxon>Kickxellales</taxon>
        <taxon>Kickxellaceae</taxon>
        <taxon>Coemansia</taxon>
    </lineage>
</organism>
<dbReference type="GO" id="GO:0007129">
    <property type="term" value="P:homologous chromosome pairing at meiosis"/>
    <property type="evidence" value="ECO:0007669"/>
    <property type="project" value="TreeGrafter"/>
</dbReference>
<reference evidence="3" key="1">
    <citation type="submission" date="2022-07" db="EMBL/GenBank/DDBJ databases">
        <title>Phylogenomic reconstructions and comparative analyses of Kickxellomycotina fungi.</title>
        <authorList>
            <person name="Reynolds N.K."/>
            <person name="Stajich J.E."/>
            <person name="Barry K."/>
            <person name="Grigoriev I.V."/>
            <person name="Crous P."/>
            <person name="Smith M.E."/>
        </authorList>
    </citation>
    <scope>NUCLEOTIDE SEQUENCE</scope>
    <source>
        <strain evidence="3">NBRC 105414</strain>
    </source>
</reference>
<keyword evidence="4" id="KW-1185">Reference proteome</keyword>
<name>A0A9W8HGM7_9FUNG</name>
<keyword evidence="1" id="KW-0469">Meiosis</keyword>
<evidence type="ECO:0000313" key="3">
    <source>
        <dbReference type="EMBL" id="KAJ2783572.1"/>
    </source>
</evidence>
<dbReference type="Proteomes" id="UP001140217">
    <property type="component" value="Unassembled WGS sequence"/>
</dbReference>
<feature type="region of interest" description="Disordered" evidence="2">
    <location>
        <begin position="152"/>
        <end position="188"/>
    </location>
</feature>
<dbReference type="GO" id="GO:0016925">
    <property type="term" value="P:protein sumoylation"/>
    <property type="evidence" value="ECO:0007669"/>
    <property type="project" value="TreeGrafter"/>
</dbReference>
<feature type="compositionally biased region" description="Low complexity" evidence="2">
    <location>
        <begin position="152"/>
        <end position="164"/>
    </location>
</feature>
<evidence type="ECO:0000256" key="2">
    <source>
        <dbReference type="SAM" id="MobiDB-lite"/>
    </source>
</evidence>
<feature type="compositionally biased region" description="Pro residues" evidence="2">
    <location>
        <begin position="178"/>
        <end position="188"/>
    </location>
</feature>
<feature type="region of interest" description="Disordered" evidence="2">
    <location>
        <begin position="25"/>
        <end position="45"/>
    </location>
</feature>
<feature type="compositionally biased region" description="Low complexity" evidence="2">
    <location>
        <begin position="25"/>
        <end position="43"/>
    </location>
</feature>
<accession>A0A9W8HGM7</accession>
<dbReference type="PANTHER" id="PTHR22663:SF17">
    <property type="entry name" value="RING FINGER PROTEIN NARYA-RELATED"/>
    <property type="match status" value="1"/>
</dbReference>
<dbReference type="AlphaFoldDB" id="A0A9W8HGM7"/>
<proteinExistence type="predicted"/>
<evidence type="ECO:0008006" key="5">
    <source>
        <dbReference type="Google" id="ProtNLM"/>
    </source>
</evidence>
<dbReference type="InterPro" id="IPR042123">
    <property type="entry name" value="Zip3/RNF212-like"/>
</dbReference>
<protein>
    <recommendedName>
        <fullName evidence="5">RING-type domain-containing protein</fullName>
    </recommendedName>
</protein>
<evidence type="ECO:0000313" key="4">
    <source>
        <dbReference type="Proteomes" id="UP001140217"/>
    </source>
</evidence>
<comment type="caution">
    <text evidence="3">The sequence shown here is derived from an EMBL/GenBank/DDBJ whole genome shotgun (WGS) entry which is preliminary data.</text>
</comment>
<sequence length="188" mass="19770">MSGEGPLRLPQWLHCNKCGAFVPGGSSSSSGGVGSRGSTPGRGAADGAGRQLHILECTHIVCGACLGPSSGNAVCAVCGAACASRCIGADQLPADVQAFLDDALVLSELDRLRYCIQFQINNQAEAIQTLRSRVAKQNGLLREARAYIERLQQQQQQQHRNQQQAGARRAPGIVPFGSPGPCPPPQQQ</sequence>
<gene>
    <name evidence="3" type="ORF">H4R18_001625</name>
</gene>
<dbReference type="GO" id="GO:0019789">
    <property type="term" value="F:SUMO transferase activity"/>
    <property type="evidence" value="ECO:0007669"/>
    <property type="project" value="InterPro"/>
</dbReference>
<dbReference type="OrthoDB" id="2535391at2759"/>
<dbReference type="GO" id="GO:0000795">
    <property type="term" value="C:synaptonemal complex"/>
    <property type="evidence" value="ECO:0007669"/>
    <property type="project" value="InterPro"/>
</dbReference>